<keyword evidence="1" id="KW-0472">Membrane</keyword>
<dbReference type="Proteomes" id="UP001370758">
    <property type="component" value="Unassembled WGS sequence"/>
</dbReference>
<sequence>MFFEKTTLWFFRIAQWCLCVSLLGISGHLVNEYAKAHSRVPPEVWLPCITSAFAICILAYSITLLCCLGRLLLHIAAFFDFCFMVTYIAAVVLNRHNFHQDGTQNRTWQSLTYIRQQAGIDNHGNKNLPLVKAMVGITTTLMVLYIITTLLCMNLARLADEKHEEKKTGHRRRSTSRV</sequence>
<proteinExistence type="predicted"/>
<evidence type="ECO:0000313" key="3">
    <source>
        <dbReference type="Proteomes" id="UP001370758"/>
    </source>
</evidence>
<feature type="transmembrane region" description="Helical" evidence="1">
    <location>
        <begin position="9"/>
        <end position="29"/>
    </location>
</feature>
<feature type="transmembrane region" description="Helical" evidence="1">
    <location>
        <begin position="133"/>
        <end position="156"/>
    </location>
</feature>
<comment type="caution">
    <text evidence="2">The sequence shown here is derived from an EMBL/GenBank/DDBJ whole genome shotgun (WGS) entry which is preliminary data.</text>
</comment>
<protein>
    <recommendedName>
        <fullName evidence="4">MARVEL domain-containing protein</fullName>
    </recommendedName>
</protein>
<name>A0AAV9WNK0_9PEZI</name>
<dbReference type="EMBL" id="JAVHJL010000001">
    <property type="protein sequence ID" value="KAK6511763.1"/>
    <property type="molecule type" value="Genomic_DNA"/>
</dbReference>
<evidence type="ECO:0000256" key="1">
    <source>
        <dbReference type="SAM" id="Phobius"/>
    </source>
</evidence>
<accession>A0AAV9WNK0</accession>
<gene>
    <name evidence="2" type="ORF">TWF481_000669</name>
</gene>
<evidence type="ECO:0008006" key="4">
    <source>
        <dbReference type="Google" id="ProtNLM"/>
    </source>
</evidence>
<keyword evidence="1" id="KW-1133">Transmembrane helix</keyword>
<organism evidence="2 3">
    <name type="scientific">Arthrobotrys musiformis</name>
    <dbReference type="NCBI Taxonomy" id="47236"/>
    <lineage>
        <taxon>Eukaryota</taxon>
        <taxon>Fungi</taxon>
        <taxon>Dikarya</taxon>
        <taxon>Ascomycota</taxon>
        <taxon>Pezizomycotina</taxon>
        <taxon>Orbiliomycetes</taxon>
        <taxon>Orbiliales</taxon>
        <taxon>Orbiliaceae</taxon>
        <taxon>Arthrobotrys</taxon>
    </lineage>
</organism>
<keyword evidence="3" id="KW-1185">Reference proteome</keyword>
<feature type="transmembrane region" description="Helical" evidence="1">
    <location>
        <begin position="44"/>
        <end position="65"/>
    </location>
</feature>
<feature type="transmembrane region" description="Helical" evidence="1">
    <location>
        <begin position="72"/>
        <end position="93"/>
    </location>
</feature>
<dbReference type="AlphaFoldDB" id="A0AAV9WNK0"/>
<keyword evidence="1" id="KW-0812">Transmembrane</keyword>
<evidence type="ECO:0000313" key="2">
    <source>
        <dbReference type="EMBL" id="KAK6511763.1"/>
    </source>
</evidence>
<reference evidence="2 3" key="1">
    <citation type="submission" date="2023-08" db="EMBL/GenBank/DDBJ databases">
        <authorList>
            <person name="Palmer J.M."/>
        </authorList>
    </citation>
    <scope>NUCLEOTIDE SEQUENCE [LARGE SCALE GENOMIC DNA]</scope>
    <source>
        <strain evidence="2 3">TWF481</strain>
    </source>
</reference>